<accession>A0A0H4JAE9</accession>
<sequence length="212" mass="23730">MNKNYPILAREGWPFVALTIFLFLISIYFVNSIAICFTGIICLFVIQFFRDPQRKIVAKSNEVVSAADGRVIAIEKTNNPYNKREAIKVSVFMNIFNVHSNKAPISGKVISKIYKPGKFLNAALDKASSENEHCAITIKTSKNQVITSVQIAGLIARRILCYANKGSELKQGDRYGFIRFGSRVDHYIPINSKVKVKLGQKVKNSVDVLAEI</sequence>
<keyword evidence="10 11" id="KW-0670">Pyruvate</keyword>
<evidence type="ECO:0000256" key="2">
    <source>
        <dbReference type="ARBA" id="ARBA00022516"/>
    </source>
</evidence>
<keyword evidence="8 11" id="KW-0456">Lyase</keyword>
<keyword evidence="2 11" id="KW-0444">Lipid biosynthesis</keyword>
<reference evidence="13 14" key="1">
    <citation type="submission" date="2015-03" db="EMBL/GenBank/DDBJ databases">
        <title>Comparative analysis of the OM43 clade including a novel species from Red Sea uncovers genomic and metabolic diversity among marine methylotrophs.</title>
        <authorList>
            <person name="Jimenez-Infante F."/>
            <person name="Ngugi D.K."/>
            <person name="Vinu M."/>
            <person name="Alam I."/>
            <person name="Kamau A."/>
            <person name="Blom J."/>
            <person name="Bajic V.B."/>
            <person name="Stingl U."/>
        </authorList>
    </citation>
    <scope>NUCLEOTIDE SEQUENCE [LARGE SCALE GENOMIC DNA]</scope>
    <source>
        <strain evidence="13 14">MBRSH7</strain>
    </source>
</reference>
<evidence type="ECO:0000313" key="13">
    <source>
        <dbReference type="EMBL" id="AKO65477.1"/>
    </source>
</evidence>
<dbReference type="Pfam" id="PF02666">
    <property type="entry name" value="PS_Dcarbxylase"/>
    <property type="match status" value="1"/>
</dbReference>
<protein>
    <recommendedName>
        <fullName evidence="11">Phosphatidylserine decarboxylase proenzyme</fullName>
        <ecNumber evidence="11">4.1.1.65</ecNumber>
    </recommendedName>
    <component>
        <recommendedName>
            <fullName evidence="11">Phosphatidylserine decarboxylase alpha chain</fullName>
        </recommendedName>
    </component>
    <component>
        <recommendedName>
            <fullName evidence="11">Phosphatidylserine decarboxylase beta chain</fullName>
        </recommendedName>
    </component>
</protein>
<keyword evidence="3 11" id="KW-0210">Decarboxylase</keyword>
<feature type="transmembrane region" description="Helical" evidence="12">
    <location>
        <begin position="20"/>
        <end position="46"/>
    </location>
</feature>
<feature type="chain" id="PRO_5023222579" description="Phosphatidylserine decarboxylase alpha chain" evidence="11">
    <location>
        <begin position="182"/>
        <end position="212"/>
    </location>
</feature>
<dbReference type="NCBIfam" id="NF003685">
    <property type="entry name" value="PRK05305.2-5"/>
    <property type="match status" value="1"/>
</dbReference>
<dbReference type="HAMAP" id="MF_00664">
    <property type="entry name" value="PS_decarb_PSD_A"/>
    <property type="match status" value="1"/>
</dbReference>
<dbReference type="Proteomes" id="UP000066549">
    <property type="component" value="Chromosome"/>
</dbReference>
<dbReference type="NCBIfam" id="NF003678">
    <property type="entry name" value="PRK05305.1-2"/>
    <property type="match status" value="1"/>
</dbReference>
<dbReference type="GO" id="GO:0006646">
    <property type="term" value="P:phosphatidylethanolamine biosynthetic process"/>
    <property type="evidence" value="ECO:0007669"/>
    <property type="project" value="UniProtKB-UniRule"/>
</dbReference>
<gene>
    <name evidence="11" type="primary">psd</name>
    <name evidence="13" type="ORF">VI33_01580</name>
</gene>
<dbReference type="EMBL" id="CP011002">
    <property type="protein sequence ID" value="AKO65477.1"/>
    <property type="molecule type" value="Genomic_DNA"/>
</dbReference>
<name>A0A0H4JAE9_9PROT</name>
<evidence type="ECO:0000256" key="11">
    <source>
        <dbReference type="HAMAP-Rule" id="MF_00664"/>
    </source>
</evidence>
<dbReference type="InterPro" id="IPR033175">
    <property type="entry name" value="PSD-A"/>
</dbReference>
<evidence type="ECO:0000313" key="14">
    <source>
        <dbReference type="Proteomes" id="UP000066549"/>
    </source>
</evidence>
<keyword evidence="1 11" id="KW-1003">Cell membrane</keyword>
<feature type="chain" id="PRO_5023222580" description="Phosphatidylserine decarboxylase beta chain" evidence="11">
    <location>
        <begin position="1"/>
        <end position="181"/>
    </location>
</feature>
<dbReference type="InterPro" id="IPR003817">
    <property type="entry name" value="PS_Dcarbxylase"/>
</dbReference>
<evidence type="ECO:0000256" key="8">
    <source>
        <dbReference type="ARBA" id="ARBA00023239"/>
    </source>
</evidence>
<dbReference type="NCBIfam" id="NF003680">
    <property type="entry name" value="PRK05305.1-5"/>
    <property type="match status" value="1"/>
</dbReference>
<dbReference type="OrthoDB" id="9790893at2"/>
<organism evidence="13 14">
    <name type="scientific">Methylophilales bacterium MBRS-H7</name>
    <dbReference type="NCBI Taxonomy" id="1623450"/>
    <lineage>
        <taxon>Bacteria</taxon>
        <taxon>Pseudomonadati</taxon>
        <taxon>Pseudomonadota</taxon>
        <taxon>Betaproteobacteria</taxon>
        <taxon>Nitrosomonadales</taxon>
        <taxon>OM43 clade</taxon>
    </lineage>
</organism>
<comment type="function">
    <text evidence="11">Catalyzes the formation of phosphatidylethanolamine (PtdEtn) from phosphatidylserine (PtdSer).</text>
</comment>
<keyword evidence="9 11" id="KW-1208">Phospholipid metabolism</keyword>
<keyword evidence="14" id="KW-1185">Reference proteome</keyword>
<dbReference type="EC" id="4.1.1.65" evidence="11"/>
<evidence type="ECO:0000256" key="12">
    <source>
        <dbReference type="SAM" id="Phobius"/>
    </source>
</evidence>
<feature type="modified residue" description="Pyruvic acid (Ser); by autocatalysis" evidence="11">
    <location>
        <position position="182"/>
    </location>
</feature>
<evidence type="ECO:0000256" key="1">
    <source>
        <dbReference type="ARBA" id="ARBA00022475"/>
    </source>
</evidence>
<keyword evidence="6 11" id="KW-0865">Zymogen</keyword>
<keyword evidence="7 11" id="KW-0594">Phospholipid biosynthesis</keyword>
<comment type="subunit">
    <text evidence="11">Heterodimer of a large membrane-associated beta subunit and a small pyruvoyl-containing alpha subunit.</text>
</comment>
<dbReference type="PANTHER" id="PTHR35809:SF1">
    <property type="entry name" value="ARCHAETIDYLSERINE DECARBOXYLASE PROENZYME-RELATED"/>
    <property type="match status" value="1"/>
</dbReference>
<evidence type="ECO:0000256" key="10">
    <source>
        <dbReference type="ARBA" id="ARBA00023317"/>
    </source>
</evidence>
<evidence type="ECO:0000256" key="4">
    <source>
        <dbReference type="ARBA" id="ARBA00023098"/>
    </source>
</evidence>
<evidence type="ECO:0000256" key="9">
    <source>
        <dbReference type="ARBA" id="ARBA00023264"/>
    </source>
</evidence>
<proteinExistence type="inferred from homology"/>
<dbReference type="AlphaFoldDB" id="A0A0H4JAE9"/>
<dbReference type="PATRIC" id="fig|1623450.3.peg.314"/>
<dbReference type="PANTHER" id="PTHR35809">
    <property type="entry name" value="ARCHAETIDYLSERINE DECARBOXYLASE PROENZYME-RELATED"/>
    <property type="match status" value="1"/>
</dbReference>
<evidence type="ECO:0000256" key="3">
    <source>
        <dbReference type="ARBA" id="ARBA00022793"/>
    </source>
</evidence>
<dbReference type="UniPathway" id="UPA00558">
    <property type="reaction ID" value="UER00616"/>
</dbReference>
<comment type="PTM">
    <text evidence="11">Is synthesized initially as an inactive proenzyme. Formation of the active enzyme involves a self-maturation process in which the active site pyruvoyl group is generated from an internal serine residue via an autocatalytic post-translational modification. Two non-identical subunits are generated from the proenzyme in this reaction, and the pyruvate is formed at the N-terminus of the alpha chain, which is derived from the carboxyl end of the proenzyme. The post-translation cleavage follows an unusual pathway, termed non-hydrolytic serinolysis, in which the side chain hydroxyl group of the serine supplies its oxygen atom to form the C-terminus of the beta chain, while the remainder of the serine residue undergoes an oxidative deamination to produce ammonia and the pyruvoyl prosthetic group on the alpha chain.</text>
</comment>
<comment type="cofactor">
    <cofactor evidence="11">
        <name>pyruvate</name>
        <dbReference type="ChEBI" id="CHEBI:15361"/>
    </cofactor>
    <text evidence="11">Binds 1 pyruvoyl group covalently per subunit.</text>
</comment>
<evidence type="ECO:0000256" key="7">
    <source>
        <dbReference type="ARBA" id="ARBA00023209"/>
    </source>
</evidence>
<feature type="site" description="Cleavage (non-hydrolytic); by autocatalysis" evidence="11">
    <location>
        <begin position="181"/>
        <end position="182"/>
    </location>
</feature>
<keyword evidence="12" id="KW-0812">Transmembrane</keyword>
<dbReference type="GO" id="GO:0005886">
    <property type="term" value="C:plasma membrane"/>
    <property type="evidence" value="ECO:0007669"/>
    <property type="project" value="UniProtKB-SubCell"/>
</dbReference>
<comment type="similarity">
    <text evidence="11">Belongs to the phosphatidylserine decarboxylase family. PSD-A subfamily.</text>
</comment>
<keyword evidence="12" id="KW-1133">Transmembrane helix</keyword>
<keyword evidence="4 11" id="KW-0443">Lipid metabolism</keyword>
<dbReference type="GO" id="GO:0004609">
    <property type="term" value="F:phosphatidylserine decarboxylase activity"/>
    <property type="evidence" value="ECO:0007669"/>
    <property type="project" value="UniProtKB-UniRule"/>
</dbReference>
<keyword evidence="5 11" id="KW-0472">Membrane</keyword>
<comment type="subcellular location">
    <subcellularLocation>
        <location evidence="11">Cell membrane</location>
        <topology evidence="11">Peripheral membrane protein</topology>
    </subcellularLocation>
</comment>
<evidence type="ECO:0000256" key="5">
    <source>
        <dbReference type="ARBA" id="ARBA00023136"/>
    </source>
</evidence>
<comment type="pathway">
    <text evidence="11">Phospholipid metabolism; phosphatidylethanolamine biosynthesis; phosphatidylethanolamine from CDP-diacylglycerol: step 2/2.</text>
</comment>
<feature type="active site" description="Schiff-base intermediate with substrate; via pyruvic acid" evidence="11">
    <location>
        <position position="182"/>
    </location>
</feature>
<comment type="catalytic activity">
    <reaction evidence="11">
        <text>a 1,2-diacyl-sn-glycero-3-phospho-L-serine + H(+) = a 1,2-diacyl-sn-glycero-3-phosphoethanolamine + CO2</text>
        <dbReference type="Rhea" id="RHEA:20828"/>
        <dbReference type="ChEBI" id="CHEBI:15378"/>
        <dbReference type="ChEBI" id="CHEBI:16526"/>
        <dbReference type="ChEBI" id="CHEBI:57262"/>
        <dbReference type="ChEBI" id="CHEBI:64612"/>
        <dbReference type="EC" id="4.1.1.65"/>
    </reaction>
</comment>
<evidence type="ECO:0000256" key="6">
    <source>
        <dbReference type="ARBA" id="ARBA00023145"/>
    </source>
</evidence>